<evidence type="ECO:0008006" key="4">
    <source>
        <dbReference type="Google" id="ProtNLM"/>
    </source>
</evidence>
<proteinExistence type="predicted"/>
<dbReference type="eggNOG" id="ENOG502N5FM">
    <property type="taxonomic scope" value="Archaea"/>
</dbReference>
<dbReference type="PATRIC" id="fig|797114.5.peg.400"/>
<reference evidence="2 3" key="1">
    <citation type="journal article" date="2014" name="PLoS Genet.">
        <title>Phylogenetically driven sequencing of extremely halophilic archaea reveals strategies for static and dynamic osmo-response.</title>
        <authorList>
            <person name="Becker E.A."/>
            <person name="Seitzer P.M."/>
            <person name="Tritt A."/>
            <person name="Larsen D."/>
            <person name="Krusor M."/>
            <person name="Yao A.I."/>
            <person name="Wu D."/>
            <person name="Madern D."/>
            <person name="Eisen J.A."/>
            <person name="Darling A.E."/>
            <person name="Facciotti M.T."/>
        </authorList>
    </citation>
    <scope>NUCLEOTIDE SEQUENCE [LARGE SCALE GENOMIC DNA]</scope>
    <source>
        <strain evidence="2 3">2-9-1</strain>
    </source>
</reference>
<dbReference type="OrthoDB" id="236981at2157"/>
<dbReference type="Proteomes" id="UP000011626">
    <property type="component" value="Unassembled WGS sequence"/>
</dbReference>
<gene>
    <name evidence="2" type="ORF">C475_02001</name>
</gene>
<feature type="region of interest" description="Disordered" evidence="1">
    <location>
        <begin position="1"/>
        <end position="30"/>
    </location>
</feature>
<organism evidence="2 3">
    <name type="scientific">Halosimplex carlsbadense 2-9-1</name>
    <dbReference type="NCBI Taxonomy" id="797114"/>
    <lineage>
        <taxon>Archaea</taxon>
        <taxon>Methanobacteriati</taxon>
        <taxon>Methanobacteriota</taxon>
        <taxon>Stenosarchaea group</taxon>
        <taxon>Halobacteria</taxon>
        <taxon>Halobacteriales</taxon>
        <taxon>Haloarculaceae</taxon>
        <taxon>Halosimplex</taxon>
    </lineage>
</organism>
<dbReference type="AlphaFoldDB" id="M0D4A8"/>
<protein>
    <recommendedName>
        <fullName evidence="4">Right handed beta helix domain-containing protein</fullName>
    </recommendedName>
</protein>
<name>M0D4A8_9EURY</name>
<dbReference type="EMBL" id="AOIU01000005">
    <property type="protein sequence ID" value="ELZ29683.1"/>
    <property type="molecule type" value="Genomic_DNA"/>
</dbReference>
<dbReference type="RefSeq" id="WP_006882060.1">
    <property type="nucleotide sequence ID" value="NZ_AOIU01000005.1"/>
</dbReference>
<evidence type="ECO:0000256" key="1">
    <source>
        <dbReference type="SAM" id="MobiDB-lite"/>
    </source>
</evidence>
<comment type="caution">
    <text evidence="2">The sequence shown here is derived from an EMBL/GenBank/DDBJ whole genome shotgun (WGS) entry which is preliminary data.</text>
</comment>
<accession>M0D4A8</accession>
<evidence type="ECO:0000313" key="3">
    <source>
        <dbReference type="Proteomes" id="UP000011626"/>
    </source>
</evidence>
<evidence type="ECO:0000313" key="2">
    <source>
        <dbReference type="EMBL" id="ELZ29683.1"/>
    </source>
</evidence>
<keyword evidence="3" id="KW-1185">Reference proteome</keyword>
<dbReference type="STRING" id="797114.C475_02001"/>
<sequence>MGTGDRPERGDSPESGTDPRTDAGRAAPNRREVLGRIGAAAGTVGLAGCADELGATDAPTRTPVTSNCSNYETLSRSDVNGGATIEPGCYRIDSLHRIGAGTLRLRPGVVVEFASGAGLAFGEGSSGSDAPRLVTEGTANDPVVLRGQTDQRGFWRGIRLDDGATADSGTDDHSLAGVVLEHAGSGGWTGDPSSNAGLFVGNAGVTVTDATFRKNANTSLLARNSDATLSVDGTAFESSTTGPRVHPDHVGAFASDTVVTGNDSDVVRLEAGSSTPAISTDQTCADIGTPYHVTRTPHVTGALTVEDGAEFEFESGAGLAVHGGQLTVAGTEGDLVEFRGVASGAGSWRGIHVADGGGSTSVLEHAHVTDAGGQEWTGDSIDSGGLFVQDAVEVRDCTFLNNATSGLTAKGTGYDFTLVGCRFGANTLPVRVPADLVGRVADSNTFTGNDESYVAVGQGTRANLTRDSNWPGLGVPYRIGRNLKVDAALEIEPGATLAVGKNKDIRVRDRYIYADAGGADPVVFTGIEESPGYWTGLSIQTSDSRNLLRNVVVEYGGGGSGIRGGENTKACLVIGWFGEEDWVLDLEDSTIRESAEHGISTYNPDLDCSNVTFSDIAEANVYDNAANTELSDC</sequence>